<proteinExistence type="predicted"/>
<evidence type="ECO:0000259" key="3">
    <source>
        <dbReference type="PROSITE" id="PS50110"/>
    </source>
</evidence>
<name>A0ABM7X090_9BACT</name>
<dbReference type="InterPro" id="IPR050595">
    <property type="entry name" value="Bact_response_regulator"/>
</dbReference>
<evidence type="ECO:0000313" key="5">
    <source>
        <dbReference type="Proteomes" id="UP001162891"/>
    </source>
</evidence>
<sequence length="120" mass="12656">MSTRIVVIDDNEDAAATLRDLLALRGHDVRIATDGARGVETVLAFHPDVVVCDVGLPGMSGHDIARHLRAAGVGARLIALTGYGAEEDVARSREAGFDAHVTKPANVDELFALLRDEGTA</sequence>
<evidence type="ECO:0000313" key="4">
    <source>
        <dbReference type="EMBL" id="BDG05152.1"/>
    </source>
</evidence>
<evidence type="ECO:0000256" key="1">
    <source>
        <dbReference type="ARBA" id="ARBA00022553"/>
    </source>
</evidence>
<evidence type="ECO:0000256" key="2">
    <source>
        <dbReference type="PROSITE-ProRule" id="PRU00169"/>
    </source>
</evidence>
<keyword evidence="5" id="KW-1185">Reference proteome</keyword>
<dbReference type="Proteomes" id="UP001162891">
    <property type="component" value="Chromosome"/>
</dbReference>
<dbReference type="RefSeq" id="WP_248353709.1">
    <property type="nucleotide sequence ID" value="NZ_AP025591.1"/>
</dbReference>
<dbReference type="Gene3D" id="3.40.50.2300">
    <property type="match status" value="1"/>
</dbReference>
<reference evidence="5" key="1">
    <citation type="journal article" date="2022" name="Int. J. Syst. Evol. Microbiol.">
        <title>Anaeromyxobacter oryzae sp. nov., Anaeromyxobacter diazotrophicus sp. nov. and Anaeromyxobacter paludicola sp. nov., isolated from paddy soils.</title>
        <authorList>
            <person name="Itoh H."/>
            <person name="Xu Z."/>
            <person name="Mise K."/>
            <person name="Masuda Y."/>
            <person name="Ushijima N."/>
            <person name="Hayakawa C."/>
            <person name="Shiratori Y."/>
            <person name="Senoo K."/>
        </authorList>
    </citation>
    <scope>NUCLEOTIDE SEQUENCE [LARGE SCALE GENOMIC DNA]</scope>
    <source>
        <strain evidence="5">Red232</strain>
    </source>
</reference>
<organism evidence="4 5">
    <name type="scientific">Anaeromyxobacter oryzae</name>
    <dbReference type="NCBI Taxonomy" id="2918170"/>
    <lineage>
        <taxon>Bacteria</taxon>
        <taxon>Pseudomonadati</taxon>
        <taxon>Myxococcota</taxon>
        <taxon>Myxococcia</taxon>
        <taxon>Myxococcales</taxon>
        <taxon>Cystobacterineae</taxon>
        <taxon>Anaeromyxobacteraceae</taxon>
        <taxon>Anaeromyxobacter</taxon>
    </lineage>
</organism>
<dbReference type="InterPro" id="IPR001789">
    <property type="entry name" value="Sig_transdc_resp-reg_receiver"/>
</dbReference>
<dbReference type="SUPFAM" id="SSF52172">
    <property type="entry name" value="CheY-like"/>
    <property type="match status" value="1"/>
</dbReference>
<dbReference type="Pfam" id="PF00072">
    <property type="entry name" value="Response_reg"/>
    <property type="match status" value="1"/>
</dbReference>
<dbReference type="InterPro" id="IPR011006">
    <property type="entry name" value="CheY-like_superfamily"/>
</dbReference>
<feature type="domain" description="Response regulatory" evidence="3">
    <location>
        <begin position="4"/>
        <end position="118"/>
    </location>
</feature>
<feature type="modified residue" description="4-aspartylphosphate" evidence="2">
    <location>
        <position position="53"/>
    </location>
</feature>
<dbReference type="PANTHER" id="PTHR44591:SF3">
    <property type="entry name" value="RESPONSE REGULATORY DOMAIN-CONTAINING PROTEIN"/>
    <property type="match status" value="1"/>
</dbReference>
<dbReference type="PROSITE" id="PS50110">
    <property type="entry name" value="RESPONSE_REGULATORY"/>
    <property type="match status" value="1"/>
</dbReference>
<dbReference type="PANTHER" id="PTHR44591">
    <property type="entry name" value="STRESS RESPONSE REGULATOR PROTEIN 1"/>
    <property type="match status" value="1"/>
</dbReference>
<accession>A0ABM7X090</accession>
<keyword evidence="1 2" id="KW-0597">Phosphoprotein</keyword>
<dbReference type="SMART" id="SM00448">
    <property type="entry name" value="REC"/>
    <property type="match status" value="1"/>
</dbReference>
<protein>
    <recommendedName>
        <fullName evidence="3">Response regulatory domain-containing protein</fullName>
    </recommendedName>
</protein>
<dbReference type="EMBL" id="AP025591">
    <property type="protein sequence ID" value="BDG05152.1"/>
    <property type="molecule type" value="Genomic_DNA"/>
</dbReference>
<gene>
    <name evidence="4" type="ORF">AMOR_41480</name>
</gene>